<dbReference type="SUPFAM" id="SSF50494">
    <property type="entry name" value="Trypsin-like serine proteases"/>
    <property type="match status" value="1"/>
</dbReference>
<name>A0A159Z0H0_9RHOB</name>
<evidence type="ECO:0000313" key="1">
    <source>
        <dbReference type="EMBL" id="AMY68277.1"/>
    </source>
</evidence>
<sequence length="244" mass="27480">MGNVRDNLDAVIENGLEFAQRYSIPLLVFRAGEKERELATGSFVKTSDSVFLVTAKHVVEEFLRLGPGGRMQIGTQAFVLSDLDPKRVRCPQNLDVAIIEFDDATISMNGWPILNLVDISIKPVKQLDLVAYCGFPGDLKDLSGHQKTIRSFSLCATIDVVESDQFSMRVDEERFETDIAHVTPMFRLGGVSGAPVFSIVDINDGRIRKPLLVGWVHEGAAWSRYEQKHYAVPTYEVLYWFRRN</sequence>
<reference evidence="1 2" key="1">
    <citation type="submission" date="2015-09" db="EMBL/GenBank/DDBJ databases">
        <title>Complete genome sequence of Defluviimonas alba cai42t isolated from an oilfield in Xinjiang.</title>
        <authorList>
            <person name="Geng S."/>
            <person name="Pan X."/>
            <person name="Wu X."/>
        </authorList>
    </citation>
    <scope>NUCLEOTIDE SEQUENCE [LARGE SCALE GENOMIC DNA]</scope>
    <source>
        <strain evidence="2">cai42</strain>
    </source>
</reference>
<dbReference type="EMBL" id="CP012661">
    <property type="protein sequence ID" value="AMY68277.1"/>
    <property type="molecule type" value="Genomic_DNA"/>
</dbReference>
<evidence type="ECO:0008006" key="3">
    <source>
        <dbReference type="Google" id="ProtNLM"/>
    </source>
</evidence>
<dbReference type="AlphaFoldDB" id="A0A159Z0H0"/>
<proteinExistence type="predicted"/>
<accession>A0A159Z0H0</accession>
<dbReference type="RefSeq" id="WP_166507008.1">
    <property type="nucleotide sequence ID" value="NZ_CP012661.1"/>
</dbReference>
<evidence type="ECO:0000313" key="2">
    <source>
        <dbReference type="Proteomes" id="UP000076128"/>
    </source>
</evidence>
<protein>
    <recommendedName>
        <fullName evidence="3">Trypsin-like peptidase domain-containing protein</fullName>
    </recommendedName>
</protein>
<gene>
    <name evidence="1" type="ORF">AKL17_1018</name>
</gene>
<organism evidence="1 2">
    <name type="scientific">Frigidibacter mobilis</name>
    <dbReference type="NCBI Taxonomy" id="1335048"/>
    <lineage>
        <taxon>Bacteria</taxon>
        <taxon>Pseudomonadati</taxon>
        <taxon>Pseudomonadota</taxon>
        <taxon>Alphaproteobacteria</taxon>
        <taxon>Rhodobacterales</taxon>
        <taxon>Paracoccaceae</taxon>
        <taxon>Frigidibacter</taxon>
    </lineage>
</organism>
<dbReference type="KEGG" id="daa:AKL17_1018"/>
<dbReference type="Proteomes" id="UP000076128">
    <property type="component" value="Chromosome"/>
</dbReference>
<dbReference type="InterPro" id="IPR009003">
    <property type="entry name" value="Peptidase_S1_PA"/>
</dbReference>
<keyword evidence="2" id="KW-1185">Reference proteome</keyword>